<organism evidence="1 2">
    <name type="scientific">Protopolystoma xenopodis</name>
    <dbReference type="NCBI Taxonomy" id="117903"/>
    <lineage>
        <taxon>Eukaryota</taxon>
        <taxon>Metazoa</taxon>
        <taxon>Spiralia</taxon>
        <taxon>Lophotrochozoa</taxon>
        <taxon>Platyhelminthes</taxon>
        <taxon>Monogenea</taxon>
        <taxon>Polyopisthocotylea</taxon>
        <taxon>Polystomatidea</taxon>
        <taxon>Polystomatidae</taxon>
        <taxon>Protopolystoma</taxon>
    </lineage>
</organism>
<dbReference type="Proteomes" id="UP000784294">
    <property type="component" value="Unassembled WGS sequence"/>
</dbReference>
<evidence type="ECO:0000313" key="2">
    <source>
        <dbReference type="Proteomes" id="UP000784294"/>
    </source>
</evidence>
<comment type="caution">
    <text evidence="1">The sequence shown here is derived from an EMBL/GenBank/DDBJ whole genome shotgun (WGS) entry which is preliminary data.</text>
</comment>
<protein>
    <submittedName>
        <fullName evidence="1">Uncharacterized protein</fullName>
    </submittedName>
</protein>
<dbReference type="EMBL" id="CAAALY010031187">
    <property type="protein sequence ID" value="VEL17121.1"/>
    <property type="molecule type" value="Genomic_DNA"/>
</dbReference>
<keyword evidence="2" id="KW-1185">Reference proteome</keyword>
<gene>
    <name evidence="1" type="ORF">PXEA_LOCUS10561</name>
</gene>
<proteinExistence type="predicted"/>
<evidence type="ECO:0000313" key="1">
    <source>
        <dbReference type="EMBL" id="VEL17121.1"/>
    </source>
</evidence>
<sequence>MPAKIAARLAWEQSGQALFTWAFRYTIGPHTRRQRGMEGGTQGQRLVAAKAGYKYEWDTLTCLASCLVLRGHSRLGRTIRLSTGRALLVAGREFTGLQVNCLLHVPFCPVVRDSRIFVSHGAYYLVIFGLN</sequence>
<name>A0A3S4ZQA2_9PLAT</name>
<dbReference type="AlphaFoldDB" id="A0A3S4ZQA2"/>
<accession>A0A3S4ZQA2</accession>
<reference evidence="1" key="1">
    <citation type="submission" date="2018-11" db="EMBL/GenBank/DDBJ databases">
        <authorList>
            <consortium name="Pathogen Informatics"/>
        </authorList>
    </citation>
    <scope>NUCLEOTIDE SEQUENCE</scope>
</reference>